<organism evidence="2 3">
    <name type="scientific">Anaerobacillus alkaliphilus</name>
    <dbReference type="NCBI Taxonomy" id="1548597"/>
    <lineage>
        <taxon>Bacteria</taxon>
        <taxon>Bacillati</taxon>
        <taxon>Bacillota</taxon>
        <taxon>Bacilli</taxon>
        <taxon>Bacillales</taxon>
        <taxon>Bacillaceae</taxon>
        <taxon>Anaerobacillus</taxon>
    </lineage>
</organism>
<evidence type="ECO:0000313" key="3">
    <source>
        <dbReference type="Proteomes" id="UP000290649"/>
    </source>
</evidence>
<keyword evidence="1" id="KW-1133">Transmembrane helix</keyword>
<keyword evidence="1" id="KW-0812">Transmembrane</keyword>
<reference evidence="2 3" key="1">
    <citation type="journal article" date="2019" name="Int. J. Syst. Evol. Microbiol.">
        <title>Anaerobacillus alkaliphilus sp. nov., a novel alkaliphilic and moderately halophilic bacterium.</title>
        <authorList>
            <person name="Borsodi A.K."/>
            <person name="Aszalos J.M."/>
            <person name="Bihari P."/>
            <person name="Nagy I."/>
            <person name="Schumann P."/>
            <person name="Sproer C."/>
            <person name="Kovacs A.L."/>
            <person name="Boka K."/>
            <person name="Dobosy P."/>
            <person name="Ovari M."/>
            <person name="Szili-Kovacs T."/>
            <person name="Toth E."/>
        </authorList>
    </citation>
    <scope>NUCLEOTIDE SEQUENCE [LARGE SCALE GENOMIC DNA]</scope>
    <source>
        <strain evidence="2 3">B16-10</strain>
    </source>
</reference>
<dbReference type="Proteomes" id="UP000290649">
    <property type="component" value="Unassembled WGS sequence"/>
</dbReference>
<gene>
    <name evidence="2" type="ORF">DS745_01590</name>
</gene>
<accession>A0A4Q0VWT2</accession>
<evidence type="ECO:0000313" key="2">
    <source>
        <dbReference type="EMBL" id="RXJ04104.1"/>
    </source>
</evidence>
<keyword evidence="3" id="KW-1185">Reference proteome</keyword>
<dbReference type="RefSeq" id="WP_129076452.1">
    <property type="nucleotide sequence ID" value="NZ_QOUX01000001.1"/>
</dbReference>
<name>A0A4Q0VWT2_9BACI</name>
<sequence>MDWIVRQLIKQAFYMVMDYNRQRRNRSFYVVLGLGFGLALAMMRERSMDTMTDPVTESVGEMGLTNPLG</sequence>
<keyword evidence="1" id="KW-0472">Membrane</keyword>
<protein>
    <submittedName>
        <fullName evidence="2">Uncharacterized protein</fullName>
    </submittedName>
</protein>
<feature type="transmembrane region" description="Helical" evidence="1">
    <location>
        <begin position="27"/>
        <end position="43"/>
    </location>
</feature>
<dbReference type="AlphaFoldDB" id="A0A4Q0VWT2"/>
<dbReference type="EMBL" id="QOUX01000001">
    <property type="protein sequence ID" value="RXJ04104.1"/>
    <property type="molecule type" value="Genomic_DNA"/>
</dbReference>
<comment type="caution">
    <text evidence="2">The sequence shown here is derived from an EMBL/GenBank/DDBJ whole genome shotgun (WGS) entry which is preliminary data.</text>
</comment>
<evidence type="ECO:0000256" key="1">
    <source>
        <dbReference type="SAM" id="Phobius"/>
    </source>
</evidence>
<proteinExistence type="predicted"/>